<comment type="cofactor">
    <cofactor evidence="1">
        <name>heme b</name>
        <dbReference type="ChEBI" id="CHEBI:60344"/>
    </cofactor>
</comment>
<dbReference type="EMBL" id="DF236988">
    <property type="protein sequence ID" value="GAQ79820.1"/>
    <property type="molecule type" value="Genomic_DNA"/>
</dbReference>
<dbReference type="PRINTS" id="PR00458">
    <property type="entry name" value="PEROXIDASE"/>
</dbReference>
<evidence type="ECO:0000256" key="4">
    <source>
        <dbReference type="ARBA" id="ARBA00022559"/>
    </source>
</evidence>
<feature type="domain" description="Plant heme peroxidase family profile" evidence="9">
    <location>
        <begin position="57"/>
        <end position="309"/>
    </location>
</feature>
<dbReference type="EC" id="1.11.1.11" evidence="3"/>
<comment type="similarity">
    <text evidence="2">Belongs to the peroxidase family. Ascorbate peroxidase subfamily.</text>
</comment>
<dbReference type="SMR" id="A0A1Y1HMH8"/>
<dbReference type="InterPro" id="IPR044831">
    <property type="entry name" value="Ccp1-like"/>
</dbReference>
<organism evidence="10 11">
    <name type="scientific">Klebsormidium nitens</name>
    <name type="common">Green alga</name>
    <name type="synonym">Ulothrix nitens</name>
    <dbReference type="NCBI Taxonomy" id="105231"/>
    <lineage>
        <taxon>Eukaryota</taxon>
        <taxon>Viridiplantae</taxon>
        <taxon>Streptophyta</taxon>
        <taxon>Klebsormidiophyceae</taxon>
        <taxon>Klebsormidiales</taxon>
        <taxon>Klebsormidiaceae</taxon>
        <taxon>Klebsormidium</taxon>
    </lineage>
</organism>
<dbReference type="PROSITE" id="PS00436">
    <property type="entry name" value="PEROXIDASE_2"/>
    <property type="match status" value="1"/>
</dbReference>
<dbReference type="Gene3D" id="1.10.520.10">
    <property type="match status" value="1"/>
</dbReference>
<evidence type="ECO:0000256" key="2">
    <source>
        <dbReference type="ARBA" id="ARBA00006873"/>
    </source>
</evidence>
<dbReference type="PANTHER" id="PTHR31356:SF8">
    <property type="entry name" value="L-ASCORBATE PEROXIDASE 6-RELATED"/>
    <property type="match status" value="1"/>
</dbReference>
<dbReference type="STRING" id="105231.A0A1Y1HMH8"/>
<evidence type="ECO:0000313" key="10">
    <source>
        <dbReference type="EMBL" id="GAQ79820.1"/>
    </source>
</evidence>
<dbReference type="Gene3D" id="1.10.420.10">
    <property type="entry name" value="Peroxidase, domain 2"/>
    <property type="match status" value="2"/>
</dbReference>
<protein>
    <recommendedName>
        <fullName evidence="3">L-ascorbate peroxidase</fullName>
        <ecNumber evidence="3">1.11.1.11</ecNumber>
    </recommendedName>
</protein>
<gene>
    <name evidence="10" type="ORF">KFL_000390080</name>
</gene>
<dbReference type="SUPFAM" id="SSF48113">
    <property type="entry name" value="Heme-dependent peroxidases"/>
    <property type="match status" value="1"/>
</dbReference>
<dbReference type="InterPro" id="IPR019793">
    <property type="entry name" value="Peroxidases_heam-ligand_BS"/>
</dbReference>
<evidence type="ECO:0000259" key="9">
    <source>
        <dbReference type="PROSITE" id="PS50873"/>
    </source>
</evidence>
<dbReference type="PANTHER" id="PTHR31356">
    <property type="entry name" value="THYLAKOID LUMENAL 29 KDA PROTEIN, CHLOROPLASTIC-RELATED"/>
    <property type="match status" value="1"/>
</dbReference>
<dbReference type="GO" id="GO:0004601">
    <property type="term" value="F:peroxidase activity"/>
    <property type="evidence" value="ECO:0000318"/>
    <property type="project" value="GO_Central"/>
</dbReference>
<dbReference type="InterPro" id="IPR010255">
    <property type="entry name" value="Haem_peroxidase_sf"/>
</dbReference>
<evidence type="ECO:0000256" key="5">
    <source>
        <dbReference type="ARBA" id="ARBA00022617"/>
    </source>
</evidence>
<keyword evidence="8" id="KW-0408">Iron</keyword>
<dbReference type="GO" id="GO:0020037">
    <property type="term" value="F:heme binding"/>
    <property type="evidence" value="ECO:0007669"/>
    <property type="project" value="InterPro"/>
</dbReference>
<accession>A0A1Y1HMH8</accession>
<keyword evidence="5" id="KW-0349">Heme</keyword>
<dbReference type="PROSITE" id="PS50873">
    <property type="entry name" value="PEROXIDASE_4"/>
    <property type="match status" value="1"/>
</dbReference>
<evidence type="ECO:0000256" key="3">
    <source>
        <dbReference type="ARBA" id="ARBA00012940"/>
    </source>
</evidence>
<dbReference type="InterPro" id="IPR019794">
    <property type="entry name" value="Peroxidases_AS"/>
</dbReference>
<keyword evidence="11" id="KW-1185">Reference proteome</keyword>
<dbReference type="InterPro" id="IPR002016">
    <property type="entry name" value="Haem_peroxidase"/>
</dbReference>
<sequence length="309" mass="32446">MKINARRLDAEKDVPAHGTGVSRRSLFTSVATGVGLSVLEPVFGALPAFASAPALPGLDPNKYGDAKQTAEVLAITVKELDQAISFKNAGNLLRLAFHDSGTFNGRLGTGGANGSIAFETSQSANGGLLFGVNLMKRIKKKIDAQSPVPIGFADLVALAGARSVKVTGGPDIKIPVGRPDVTVADPPGMLPSETLTADGLKKLFADNGYSVQDLVALSGAHTIGISRTHPPVGLPLDIISPNTFDTKYFQLLLNPEKPLGFFPSDNALVTDPETKAYVVKFANDKQAFFKAFSDAYLKLTLKGVEPTSA</sequence>
<dbReference type="GO" id="GO:0000302">
    <property type="term" value="P:response to reactive oxygen species"/>
    <property type="evidence" value="ECO:0000318"/>
    <property type="project" value="GO_Central"/>
</dbReference>
<dbReference type="GO" id="GO:0046872">
    <property type="term" value="F:metal ion binding"/>
    <property type="evidence" value="ECO:0007669"/>
    <property type="project" value="UniProtKB-KW"/>
</dbReference>
<dbReference type="OMA" id="KACRIRC"/>
<dbReference type="Proteomes" id="UP000054558">
    <property type="component" value="Unassembled WGS sequence"/>
</dbReference>
<dbReference type="OrthoDB" id="2859658at2759"/>
<evidence type="ECO:0000313" key="11">
    <source>
        <dbReference type="Proteomes" id="UP000054558"/>
    </source>
</evidence>
<dbReference type="GO" id="GO:0034599">
    <property type="term" value="P:cellular response to oxidative stress"/>
    <property type="evidence" value="ECO:0000318"/>
    <property type="project" value="GO_Central"/>
</dbReference>
<dbReference type="GO" id="GO:0016688">
    <property type="term" value="F:L-ascorbate peroxidase activity"/>
    <property type="evidence" value="ECO:0007669"/>
    <property type="project" value="UniProtKB-EC"/>
</dbReference>
<dbReference type="PROSITE" id="PS00435">
    <property type="entry name" value="PEROXIDASE_1"/>
    <property type="match status" value="1"/>
</dbReference>
<reference evidence="10 11" key="1">
    <citation type="journal article" date="2014" name="Nat. Commun.">
        <title>Klebsormidium flaccidum genome reveals primary factors for plant terrestrial adaptation.</title>
        <authorList>
            <person name="Hori K."/>
            <person name="Maruyama F."/>
            <person name="Fujisawa T."/>
            <person name="Togashi T."/>
            <person name="Yamamoto N."/>
            <person name="Seo M."/>
            <person name="Sato S."/>
            <person name="Yamada T."/>
            <person name="Mori H."/>
            <person name="Tajima N."/>
            <person name="Moriyama T."/>
            <person name="Ikeuchi M."/>
            <person name="Watanabe M."/>
            <person name="Wada H."/>
            <person name="Kobayashi K."/>
            <person name="Saito M."/>
            <person name="Masuda T."/>
            <person name="Sasaki-Sekimoto Y."/>
            <person name="Mashiguchi K."/>
            <person name="Awai K."/>
            <person name="Shimojima M."/>
            <person name="Masuda S."/>
            <person name="Iwai M."/>
            <person name="Nobusawa T."/>
            <person name="Narise T."/>
            <person name="Kondo S."/>
            <person name="Saito H."/>
            <person name="Sato R."/>
            <person name="Murakawa M."/>
            <person name="Ihara Y."/>
            <person name="Oshima-Yamada Y."/>
            <person name="Ohtaka K."/>
            <person name="Satoh M."/>
            <person name="Sonobe K."/>
            <person name="Ishii M."/>
            <person name="Ohtani R."/>
            <person name="Kanamori-Sato M."/>
            <person name="Honoki R."/>
            <person name="Miyazaki D."/>
            <person name="Mochizuki H."/>
            <person name="Umetsu J."/>
            <person name="Higashi K."/>
            <person name="Shibata D."/>
            <person name="Kamiya Y."/>
            <person name="Sato N."/>
            <person name="Nakamura Y."/>
            <person name="Tabata S."/>
            <person name="Ida S."/>
            <person name="Kurokawa K."/>
            <person name="Ohta H."/>
        </authorList>
    </citation>
    <scope>NUCLEOTIDE SEQUENCE [LARGE SCALE GENOMIC DNA]</scope>
    <source>
        <strain evidence="10 11">NIES-2285</strain>
    </source>
</reference>
<evidence type="ECO:0000256" key="7">
    <source>
        <dbReference type="ARBA" id="ARBA00023002"/>
    </source>
</evidence>
<dbReference type="PRINTS" id="PR00459">
    <property type="entry name" value="ASPEROXIDASE"/>
</dbReference>
<keyword evidence="7" id="KW-0560">Oxidoreductase</keyword>
<dbReference type="GO" id="GO:0042744">
    <property type="term" value="P:hydrogen peroxide catabolic process"/>
    <property type="evidence" value="ECO:0000318"/>
    <property type="project" value="GO_Central"/>
</dbReference>
<keyword evidence="6" id="KW-0479">Metal-binding</keyword>
<evidence type="ECO:0000256" key="1">
    <source>
        <dbReference type="ARBA" id="ARBA00001970"/>
    </source>
</evidence>
<dbReference type="InterPro" id="IPR002207">
    <property type="entry name" value="Peroxidase_I"/>
</dbReference>
<dbReference type="AlphaFoldDB" id="A0A1Y1HMH8"/>
<evidence type="ECO:0000256" key="8">
    <source>
        <dbReference type="ARBA" id="ARBA00023004"/>
    </source>
</evidence>
<proteinExistence type="inferred from homology"/>
<name>A0A1Y1HMH8_KLENI</name>
<evidence type="ECO:0000256" key="6">
    <source>
        <dbReference type="ARBA" id="ARBA00022723"/>
    </source>
</evidence>
<dbReference type="Pfam" id="PF00141">
    <property type="entry name" value="peroxidase"/>
    <property type="match status" value="1"/>
</dbReference>
<keyword evidence="4 10" id="KW-0575">Peroxidase</keyword>